<feature type="domain" description="Response regulatory" evidence="4">
    <location>
        <begin position="1"/>
        <end position="50"/>
    </location>
</feature>
<dbReference type="PANTHER" id="PTHR45339">
    <property type="entry name" value="HYBRID SIGNAL TRANSDUCTION HISTIDINE KINASE J"/>
    <property type="match status" value="1"/>
</dbReference>
<evidence type="ECO:0000256" key="3">
    <source>
        <dbReference type="PROSITE-ProRule" id="PRU00169"/>
    </source>
</evidence>
<gene>
    <name evidence="5" type="ORF">A244_13353</name>
</gene>
<evidence type="ECO:0000256" key="1">
    <source>
        <dbReference type="ARBA" id="ARBA00022553"/>
    </source>
</evidence>
<dbReference type="GO" id="GO:0000160">
    <property type="term" value="P:phosphorelay signal transduction system"/>
    <property type="evidence" value="ECO:0007669"/>
    <property type="project" value="UniProtKB-KW"/>
</dbReference>
<dbReference type="Gene3D" id="3.40.50.2300">
    <property type="match status" value="1"/>
</dbReference>
<comment type="caution">
    <text evidence="5">The sequence shown here is derived from an EMBL/GenBank/DDBJ whole genome shotgun (WGS) entry which is preliminary data.</text>
</comment>
<dbReference type="EMBL" id="AOKG01000890">
    <property type="protein sequence ID" value="EPN56645.1"/>
    <property type="molecule type" value="Genomic_DNA"/>
</dbReference>
<dbReference type="GO" id="GO:0016301">
    <property type="term" value="F:kinase activity"/>
    <property type="evidence" value="ECO:0007669"/>
    <property type="project" value="UniProtKB-KW"/>
</dbReference>
<evidence type="ECO:0000259" key="4">
    <source>
        <dbReference type="PROSITE" id="PS50110"/>
    </source>
</evidence>
<evidence type="ECO:0000256" key="2">
    <source>
        <dbReference type="ARBA" id="ARBA00023012"/>
    </source>
</evidence>
<dbReference type="PATRIC" id="fig|1194404.4.peg.2764"/>
<reference evidence="5 6" key="1">
    <citation type="journal article" date="2013" name="PLoS Pathog.">
        <title>Genomic analysis of the Kiwifruit pathogen Pseudomonas syringae pv. actinidiae provides insight into the origins of an emergent plant disease.</title>
        <authorList>
            <person name="McCann H.C."/>
            <person name="Rikkerink E.H."/>
            <person name="Bertels F."/>
            <person name="Fiers M."/>
            <person name="Lu A."/>
            <person name="Rees-George J."/>
            <person name="Andersen M.T."/>
            <person name="Gleave A.P."/>
            <person name="Haubold B."/>
            <person name="Wohlers M.W."/>
            <person name="Guttman D.S."/>
            <person name="Wang P.W."/>
            <person name="Straub C."/>
            <person name="Vanneste J.L."/>
            <person name="Rainey P.B."/>
            <person name="Templeton M.D."/>
        </authorList>
    </citation>
    <scope>NUCLEOTIDE SEQUENCE [LARGE SCALE GENOMIC DNA]</scope>
    <source>
        <strain evidence="5 6">ICMP 18807</strain>
    </source>
</reference>
<evidence type="ECO:0000313" key="5">
    <source>
        <dbReference type="EMBL" id="EPN56645.1"/>
    </source>
</evidence>
<dbReference type="InterPro" id="IPR011006">
    <property type="entry name" value="CheY-like_superfamily"/>
</dbReference>
<dbReference type="CDD" id="cd17546">
    <property type="entry name" value="REC_hyHK_CKI1_RcsC-like"/>
    <property type="match status" value="1"/>
</dbReference>
<protein>
    <submittedName>
        <fullName evidence="5">Sensor histidine kinase/response regulator</fullName>
    </submittedName>
</protein>
<keyword evidence="1" id="KW-0597">Phosphoprotein</keyword>
<dbReference type="AlphaFoldDB" id="S6VYM4"/>
<evidence type="ECO:0000313" key="6">
    <source>
        <dbReference type="Proteomes" id="UP000015729"/>
    </source>
</evidence>
<organism evidence="5 6">
    <name type="scientific">Pseudomonas syringae pv. actinidiae ICMP 18807</name>
    <dbReference type="NCBI Taxonomy" id="1194404"/>
    <lineage>
        <taxon>Bacteria</taxon>
        <taxon>Pseudomonadati</taxon>
        <taxon>Pseudomonadota</taxon>
        <taxon>Gammaproteobacteria</taxon>
        <taxon>Pseudomonadales</taxon>
        <taxon>Pseudomonadaceae</taxon>
        <taxon>Pseudomonas</taxon>
        <taxon>Pseudomonas syringae</taxon>
    </lineage>
</organism>
<dbReference type="Pfam" id="PF00072">
    <property type="entry name" value="Response_reg"/>
    <property type="match status" value="1"/>
</dbReference>
<dbReference type="PROSITE" id="PS50110">
    <property type="entry name" value="RESPONSE_REGULATORY"/>
    <property type="match status" value="1"/>
</dbReference>
<feature type="non-terminal residue" evidence="5">
    <location>
        <position position="1"/>
    </location>
</feature>
<keyword evidence="2" id="KW-0902">Two-component regulatory system</keyword>
<comment type="caution">
    <text evidence="3">Lacks conserved residue(s) required for the propagation of feature annotation.</text>
</comment>
<dbReference type="SUPFAM" id="SSF52172">
    <property type="entry name" value="CheY-like"/>
    <property type="match status" value="1"/>
</dbReference>
<sequence length="56" mass="6341">SGRWPNLPIVALTANAMPDERERCKAAGMNDYLAKPFRRTELAGILDQWIPVTDDR</sequence>
<keyword evidence="5" id="KW-0418">Kinase</keyword>
<proteinExistence type="predicted"/>
<dbReference type="InterPro" id="IPR001789">
    <property type="entry name" value="Sig_transdc_resp-reg_receiver"/>
</dbReference>
<dbReference type="Proteomes" id="UP000015729">
    <property type="component" value="Unassembled WGS sequence"/>
</dbReference>
<keyword evidence="5" id="KW-0808">Transferase</keyword>
<dbReference type="PANTHER" id="PTHR45339:SF1">
    <property type="entry name" value="HYBRID SIGNAL TRANSDUCTION HISTIDINE KINASE J"/>
    <property type="match status" value="1"/>
</dbReference>
<accession>S6VYM4</accession>
<name>S6VYM4_PSESF</name>